<dbReference type="Proteomes" id="UP000187609">
    <property type="component" value="Unassembled WGS sequence"/>
</dbReference>
<evidence type="ECO:0000313" key="2">
    <source>
        <dbReference type="EMBL" id="OIT00480.1"/>
    </source>
</evidence>
<dbReference type="Gramene" id="OIT00480">
    <property type="protein sequence ID" value="OIT00480"/>
    <property type="gene ID" value="A4A49_59969"/>
</dbReference>
<dbReference type="AlphaFoldDB" id="A0A1J6IIY5"/>
<dbReference type="Pfam" id="PF24626">
    <property type="entry name" value="SH3_Tf2-1"/>
    <property type="match status" value="1"/>
</dbReference>
<organism evidence="2 3">
    <name type="scientific">Nicotiana attenuata</name>
    <name type="common">Coyote tobacco</name>
    <dbReference type="NCBI Taxonomy" id="49451"/>
    <lineage>
        <taxon>Eukaryota</taxon>
        <taxon>Viridiplantae</taxon>
        <taxon>Streptophyta</taxon>
        <taxon>Embryophyta</taxon>
        <taxon>Tracheophyta</taxon>
        <taxon>Spermatophyta</taxon>
        <taxon>Magnoliopsida</taxon>
        <taxon>eudicotyledons</taxon>
        <taxon>Gunneridae</taxon>
        <taxon>Pentapetalae</taxon>
        <taxon>asterids</taxon>
        <taxon>lamiids</taxon>
        <taxon>Solanales</taxon>
        <taxon>Solanaceae</taxon>
        <taxon>Nicotianoideae</taxon>
        <taxon>Nicotianeae</taxon>
        <taxon>Nicotiana</taxon>
    </lineage>
</organism>
<evidence type="ECO:0000313" key="3">
    <source>
        <dbReference type="Proteomes" id="UP000187609"/>
    </source>
</evidence>
<gene>
    <name evidence="2" type="ORF">A4A49_59969</name>
</gene>
<keyword evidence="3" id="KW-1185">Reference proteome</keyword>
<reference evidence="2" key="1">
    <citation type="submission" date="2016-11" db="EMBL/GenBank/DDBJ databases">
        <title>The genome of Nicotiana attenuata.</title>
        <authorList>
            <person name="Xu S."/>
            <person name="Brockmoeller T."/>
            <person name="Gaquerel E."/>
            <person name="Navarro A."/>
            <person name="Kuhl H."/>
            <person name="Gase K."/>
            <person name="Ling Z."/>
            <person name="Zhou W."/>
            <person name="Kreitzer C."/>
            <person name="Stanke M."/>
            <person name="Tang H."/>
            <person name="Lyons E."/>
            <person name="Pandey P."/>
            <person name="Pandey S.P."/>
            <person name="Timmermann B."/>
            <person name="Baldwin I.T."/>
        </authorList>
    </citation>
    <scope>NUCLEOTIDE SEQUENCE [LARGE SCALE GENOMIC DNA]</scope>
    <source>
        <strain evidence="2">UT</strain>
    </source>
</reference>
<dbReference type="OMA" id="NEDATWK"/>
<sequence>MTPFQALYGREPPTMACYVLGSNSNVLVEHEVIDLFKHNLSKAHQRMKEYADKKRRRLEFSMGDWVSRPQFTLHETCLLKRIGEVAYKLELPDEARIHPVFHVLMLKYCIGTPDTQVTPLQLKDVETVTPSNLADK</sequence>
<protein>
    <recommendedName>
        <fullName evidence="1">Tf2-1-like SH3-like domain-containing protein</fullName>
    </recommendedName>
</protein>
<proteinExistence type="predicted"/>
<dbReference type="EMBL" id="MJEQ01037189">
    <property type="protein sequence ID" value="OIT00480.1"/>
    <property type="molecule type" value="Genomic_DNA"/>
</dbReference>
<evidence type="ECO:0000259" key="1">
    <source>
        <dbReference type="Pfam" id="PF24626"/>
    </source>
</evidence>
<dbReference type="PANTHER" id="PTHR46148">
    <property type="entry name" value="CHROMO DOMAIN-CONTAINING PROTEIN"/>
    <property type="match status" value="1"/>
</dbReference>
<feature type="domain" description="Tf2-1-like SH3-like" evidence="1">
    <location>
        <begin position="79"/>
        <end position="109"/>
    </location>
</feature>
<dbReference type="PANTHER" id="PTHR46148:SF52">
    <property type="entry name" value="OS04G0603800 PROTEIN"/>
    <property type="match status" value="1"/>
</dbReference>
<comment type="caution">
    <text evidence="2">The sequence shown here is derived from an EMBL/GenBank/DDBJ whole genome shotgun (WGS) entry which is preliminary data.</text>
</comment>
<dbReference type="InterPro" id="IPR056924">
    <property type="entry name" value="SH3_Tf2-1"/>
</dbReference>
<accession>A0A1J6IIY5</accession>
<dbReference type="STRING" id="49451.A0A1J6IIY5"/>
<name>A0A1J6IIY5_NICAT</name>
<feature type="non-terminal residue" evidence="2">
    <location>
        <position position="136"/>
    </location>
</feature>